<dbReference type="PANTHER" id="PTHR43333">
    <property type="entry name" value="2-HACID_DH_C DOMAIN-CONTAINING PROTEIN"/>
    <property type="match status" value="1"/>
</dbReference>
<feature type="domain" description="D-isomer specific 2-hydroxyacid dehydrogenase NAD-binding" evidence="3">
    <location>
        <begin position="117"/>
        <end position="289"/>
    </location>
</feature>
<accession>A0AAE9YAM6</accession>
<evidence type="ECO:0000256" key="2">
    <source>
        <dbReference type="ARBA" id="ARBA00023027"/>
    </source>
</evidence>
<evidence type="ECO:0000256" key="1">
    <source>
        <dbReference type="ARBA" id="ARBA00023002"/>
    </source>
</evidence>
<dbReference type="RefSeq" id="WP_272737159.1">
    <property type="nucleotide sequence ID" value="NZ_CP116942.1"/>
</dbReference>
<reference evidence="4" key="1">
    <citation type="submission" date="2023-01" db="EMBL/GenBank/DDBJ databases">
        <title>The diversity of Class Acidimicrobiia in South China Sea sediment environments and the proposal of Iamia marina sp. nov., a novel species of the genus Iamia.</title>
        <authorList>
            <person name="He Y."/>
            <person name="Tian X."/>
        </authorList>
    </citation>
    <scope>NUCLEOTIDE SEQUENCE</scope>
    <source>
        <strain evidence="4">DSM 19957</strain>
    </source>
</reference>
<keyword evidence="2" id="KW-0520">NAD</keyword>
<dbReference type="EMBL" id="CP116942">
    <property type="protein sequence ID" value="WCO67638.1"/>
    <property type="molecule type" value="Genomic_DNA"/>
</dbReference>
<dbReference type="InterPro" id="IPR036291">
    <property type="entry name" value="NAD(P)-bd_dom_sf"/>
</dbReference>
<sequence length="335" mass="35346">MTRSAPVVVVVEEPGAPEPPGLDALAGCGAAVHVVRTEEELAAVAAEADVVAIYDFRSDLLHRLDGRLGAVTWVHAASAGLDAVLSPEVVARRAAGEVVVTNARGTFDRPIAEFVLAVLLLFAKDLRTTLDHQVARRWVHRDTEPLAGRRVLVVGAGSIGRATARLLGAVGMEVAGVARRARPDDPDMTRVVGADRLHDELAHADDVVVCAPLTAATRGMFDAEAFAAMRPGARFVNVGRGAIVDEDALLAALRSGHVGAAALDVFATEPLPDDHPFWAMEQVVVSPHQSGDEVGWRGALTRQLSDELGRWQRGEPLLAVVDDAAVEATVGTPAR</sequence>
<gene>
    <name evidence="4" type="ORF">PO878_02740</name>
</gene>
<dbReference type="Pfam" id="PF02826">
    <property type="entry name" value="2-Hacid_dh_C"/>
    <property type="match status" value="1"/>
</dbReference>
<keyword evidence="1" id="KW-0560">Oxidoreductase</keyword>
<name>A0AAE9YAM6_9ACTN</name>
<dbReference type="GO" id="GO:0051287">
    <property type="term" value="F:NAD binding"/>
    <property type="evidence" value="ECO:0007669"/>
    <property type="project" value="InterPro"/>
</dbReference>
<dbReference type="AlphaFoldDB" id="A0AAE9YAM6"/>
<dbReference type="SUPFAM" id="SSF51735">
    <property type="entry name" value="NAD(P)-binding Rossmann-fold domains"/>
    <property type="match status" value="1"/>
</dbReference>
<dbReference type="KEGG" id="ima:PO878_02740"/>
<dbReference type="Proteomes" id="UP001216390">
    <property type="component" value="Chromosome"/>
</dbReference>
<organism evidence="4 5">
    <name type="scientific">Iamia majanohamensis</name>
    <dbReference type="NCBI Taxonomy" id="467976"/>
    <lineage>
        <taxon>Bacteria</taxon>
        <taxon>Bacillati</taxon>
        <taxon>Actinomycetota</taxon>
        <taxon>Acidimicrobiia</taxon>
        <taxon>Acidimicrobiales</taxon>
        <taxon>Iamiaceae</taxon>
        <taxon>Iamia</taxon>
    </lineage>
</organism>
<evidence type="ECO:0000313" key="4">
    <source>
        <dbReference type="EMBL" id="WCO67638.1"/>
    </source>
</evidence>
<dbReference type="PROSITE" id="PS00671">
    <property type="entry name" value="D_2_HYDROXYACID_DH_3"/>
    <property type="match status" value="1"/>
</dbReference>
<keyword evidence="5" id="KW-1185">Reference proteome</keyword>
<evidence type="ECO:0000259" key="3">
    <source>
        <dbReference type="Pfam" id="PF02826"/>
    </source>
</evidence>
<proteinExistence type="predicted"/>
<dbReference type="InterPro" id="IPR029753">
    <property type="entry name" value="D-isomer_DH_CS"/>
</dbReference>
<protein>
    <submittedName>
        <fullName evidence="4">D-2-hydroxyacid dehydrogenase</fullName>
    </submittedName>
</protein>
<dbReference type="PANTHER" id="PTHR43333:SF1">
    <property type="entry name" value="D-ISOMER SPECIFIC 2-HYDROXYACID DEHYDROGENASE NAD-BINDING DOMAIN-CONTAINING PROTEIN"/>
    <property type="match status" value="1"/>
</dbReference>
<dbReference type="InterPro" id="IPR006140">
    <property type="entry name" value="D-isomer_DH_NAD-bd"/>
</dbReference>
<evidence type="ECO:0000313" key="5">
    <source>
        <dbReference type="Proteomes" id="UP001216390"/>
    </source>
</evidence>
<dbReference type="GO" id="GO:0016616">
    <property type="term" value="F:oxidoreductase activity, acting on the CH-OH group of donors, NAD or NADP as acceptor"/>
    <property type="evidence" value="ECO:0007669"/>
    <property type="project" value="UniProtKB-ARBA"/>
</dbReference>
<dbReference type="CDD" id="cd05300">
    <property type="entry name" value="2-Hacid_dh_1"/>
    <property type="match status" value="1"/>
</dbReference>
<dbReference type="Gene3D" id="3.40.50.720">
    <property type="entry name" value="NAD(P)-binding Rossmann-like Domain"/>
    <property type="match status" value="2"/>
</dbReference>